<dbReference type="OrthoDB" id="6761949at2759"/>
<proteinExistence type="predicted"/>
<feature type="compositionally biased region" description="Basic and acidic residues" evidence="1">
    <location>
        <begin position="64"/>
        <end position="76"/>
    </location>
</feature>
<name>A0A2P4XTG9_9STRA</name>
<protein>
    <submittedName>
        <fullName evidence="3">Integrase catalytic core protein</fullName>
    </submittedName>
</protein>
<evidence type="ECO:0000313" key="4">
    <source>
        <dbReference type="Proteomes" id="UP000237271"/>
    </source>
</evidence>
<evidence type="ECO:0000259" key="2">
    <source>
        <dbReference type="Pfam" id="PF22936"/>
    </source>
</evidence>
<feature type="domain" description="Retrovirus-related Pol polyprotein from transposon TNT 1-94-like beta-barrel" evidence="2">
    <location>
        <begin position="123"/>
        <end position="196"/>
    </location>
</feature>
<evidence type="ECO:0000313" key="3">
    <source>
        <dbReference type="EMBL" id="POM68875.1"/>
    </source>
</evidence>
<feature type="region of interest" description="Disordered" evidence="1">
    <location>
        <begin position="46"/>
        <end position="76"/>
    </location>
</feature>
<comment type="caution">
    <text evidence="3">The sequence shown here is derived from an EMBL/GenBank/DDBJ whole genome shotgun (WGS) entry which is preliminary data.</text>
</comment>
<keyword evidence="4" id="KW-1185">Reference proteome</keyword>
<sequence length="320" mass="35712">MVRIIEAKERLTLLDAKEMLRQECEVMKKCEVKEEAFRASVRNSRFRGGRRNGSSRRIVGGRQGVDDGEGRRHEDAGPGQFQGKCYLWKKFGHKKASCPRKNGGDDEYVFSATTDAASSKVVWILDSGASSHMSFDQSAFREYRTLRSPIEITITNGQRLPAAGVGGGKSIKLTNVLYVPQLDRNLLSISALTAKNVFRKHHATLTQKSSIVAKIARMGKLFPWSVTREEACRVETSCDEASKQPWHARLGHVAQSRMELITKACDGVRIEDVCEGCAHGKMSTNAFTRKSGSEVKTTRAFEGYTRLALPMLRKIKIDNK</sequence>
<dbReference type="EMBL" id="NCKW01008013">
    <property type="protein sequence ID" value="POM68875.1"/>
    <property type="molecule type" value="Genomic_DNA"/>
</dbReference>
<dbReference type="Pfam" id="PF22936">
    <property type="entry name" value="Pol_BBD"/>
    <property type="match status" value="1"/>
</dbReference>
<dbReference type="Proteomes" id="UP000237271">
    <property type="component" value="Unassembled WGS sequence"/>
</dbReference>
<reference evidence="3 4" key="1">
    <citation type="journal article" date="2017" name="Genome Biol. Evol.">
        <title>Phytophthora megakarya and P. palmivora, closely related causal agents of cacao black pod rot, underwent increases in genome sizes and gene numbers by different mechanisms.</title>
        <authorList>
            <person name="Ali S.S."/>
            <person name="Shao J."/>
            <person name="Lary D.J."/>
            <person name="Kronmiller B."/>
            <person name="Shen D."/>
            <person name="Strem M.D."/>
            <person name="Amoako-Attah I."/>
            <person name="Akrofi A.Y."/>
            <person name="Begoude B.A."/>
            <person name="Ten Hoopen G.M."/>
            <person name="Coulibaly K."/>
            <person name="Kebe B.I."/>
            <person name="Melnick R.L."/>
            <person name="Guiltinan M.J."/>
            <person name="Tyler B.M."/>
            <person name="Meinhardt L.W."/>
            <person name="Bailey B.A."/>
        </authorList>
    </citation>
    <scope>NUCLEOTIDE SEQUENCE [LARGE SCALE GENOMIC DNA]</scope>
    <source>
        <strain evidence="4">sbr112.9</strain>
    </source>
</reference>
<evidence type="ECO:0000256" key="1">
    <source>
        <dbReference type="SAM" id="MobiDB-lite"/>
    </source>
</evidence>
<gene>
    <name evidence="3" type="ORF">PHPALM_14907</name>
</gene>
<dbReference type="AlphaFoldDB" id="A0A2P4XTG9"/>
<dbReference type="InterPro" id="IPR054722">
    <property type="entry name" value="PolX-like_BBD"/>
</dbReference>
<accession>A0A2P4XTG9</accession>
<organism evidence="3 4">
    <name type="scientific">Phytophthora palmivora</name>
    <dbReference type="NCBI Taxonomy" id="4796"/>
    <lineage>
        <taxon>Eukaryota</taxon>
        <taxon>Sar</taxon>
        <taxon>Stramenopiles</taxon>
        <taxon>Oomycota</taxon>
        <taxon>Peronosporomycetes</taxon>
        <taxon>Peronosporales</taxon>
        <taxon>Peronosporaceae</taxon>
        <taxon>Phytophthora</taxon>
    </lineage>
</organism>